<dbReference type="InterPro" id="IPR051604">
    <property type="entry name" value="Ergot_Alk_Oxidoreductase"/>
</dbReference>
<dbReference type="KEGG" id="sarm:DVA86_16845"/>
<feature type="domain" description="NAD(P)-binding" evidence="1">
    <location>
        <begin position="7"/>
        <end position="170"/>
    </location>
</feature>
<dbReference type="Gene3D" id="3.40.50.720">
    <property type="entry name" value="NAD(P)-binding Rossmann-like Domain"/>
    <property type="match status" value="1"/>
</dbReference>
<dbReference type="InterPro" id="IPR016040">
    <property type="entry name" value="NAD(P)-bd_dom"/>
</dbReference>
<organism evidence="2 3">
    <name type="scientific">Streptomyces armeniacus</name>
    <dbReference type="NCBI Taxonomy" id="83291"/>
    <lineage>
        <taxon>Bacteria</taxon>
        <taxon>Bacillati</taxon>
        <taxon>Actinomycetota</taxon>
        <taxon>Actinomycetes</taxon>
        <taxon>Kitasatosporales</taxon>
        <taxon>Streptomycetaceae</taxon>
        <taxon>Streptomyces</taxon>
    </lineage>
</organism>
<dbReference type="Gene3D" id="3.90.25.10">
    <property type="entry name" value="UDP-galactose 4-epimerase, domain 1"/>
    <property type="match status" value="1"/>
</dbReference>
<name>A0A345XR13_9ACTN</name>
<evidence type="ECO:0000313" key="3">
    <source>
        <dbReference type="Proteomes" id="UP000254425"/>
    </source>
</evidence>
<protein>
    <submittedName>
        <fullName evidence="2">NAD-dependent epimerase/dehydratase family protein</fullName>
    </submittedName>
</protein>
<proteinExistence type="predicted"/>
<accession>A0A345XR13</accession>
<dbReference type="SUPFAM" id="SSF51735">
    <property type="entry name" value="NAD(P)-binding Rossmann-fold domains"/>
    <property type="match status" value="1"/>
</dbReference>
<evidence type="ECO:0000313" key="2">
    <source>
        <dbReference type="EMBL" id="AXK34079.1"/>
    </source>
</evidence>
<sequence>MTILVTGATGNVGRNMVEQLVRAGQHVRALTRDPAAARLPEGAEAVAGDLNDPPSLARALDGVTGLHLITIGGAGGETLGTAPEIMELAARAGVRKCTVLWSGTEGPVEEAVEKSGLEWTMLQPVEFMSNMRGWIESVRDEGVVREPYGAERSALVHEADIAAVAVAALTGDGHAGRRYVVTGPEVLTVPGKVRALSEALGRELQFIELDEAQARENMRAAGATDEVIDFVLGWHADPPPMAYTVLPTVEEVTGRPARTIAQWAEENAELFRS</sequence>
<reference evidence="2 3" key="1">
    <citation type="submission" date="2018-07" db="EMBL/GenBank/DDBJ databases">
        <title>Draft genome of the type strain Streptomyces armeniacus ATCC 15676.</title>
        <authorList>
            <person name="Labana P."/>
            <person name="Gosse J.T."/>
            <person name="Boddy C.N."/>
        </authorList>
    </citation>
    <scope>NUCLEOTIDE SEQUENCE [LARGE SCALE GENOMIC DNA]</scope>
    <source>
        <strain evidence="2 3">ATCC 15676</strain>
    </source>
</reference>
<dbReference type="InterPro" id="IPR036291">
    <property type="entry name" value="NAD(P)-bd_dom_sf"/>
</dbReference>
<dbReference type="PANTHER" id="PTHR43162">
    <property type="match status" value="1"/>
</dbReference>
<evidence type="ECO:0000259" key="1">
    <source>
        <dbReference type="Pfam" id="PF13460"/>
    </source>
</evidence>
<gene>
    <name evidence="2" type="ORF">DVA86_16845</name>
</gene>
<dbReference type="Proteomes" id="UP000254425">
    <property type="component" value="Chromosome"/>
</dbReference>
<dbReference type="PANTHER" id="PTHR43162:SF1">
    <property type="entry name" value="PRESTALK A DIFFERENTIATION PROTEIN A"/>
    <property type="match status" value="1"/>
</dbReference>
<dbReference type="Pfam" id="PF13460">
    <property type="entry name" value="NAD_binding_10"/>
    <property type="match status" value="1"/>
</dbReference>
<keyword evidence="3" id="KW-1185">Reference proteome</keyword>
<dbReference type="EMBL" id="CP031320">
    <property type="protein sequence ID" value="AXK34079.1"/>
    <property type="molecule type" value="Genomic_DNA"/>
</dbReference>
<dbReference type="AlphaFoldDB" id="A0A345XR13"/>
<dbReference type="RefSeq" id="WP_208879312.1">
    <property type="nucleotide sequence ID" value="NZ_CP031320.1"/>
</dbReference>